<evidence type="ECO:0000313" key="2">
    <source>
        <dbReference type="Proteomes" id="UP000831021"/>
    </source>
</evidence>
<organism evidence="1 2">
    <name type="scientific">Bacillus phage FADO</name>
    <dbReference type="NCBI Taxonomy" id="2917160"/>
    <lineage>
        <taxon>Viruses</taxon>
        <taxon>Duplodnaviria</taxon>
        <taxon>Heunggongvirae</taxon>
        <taxon>Uroviricota</taxon>
        <taxon>Caudoviricetes</taxon>
        <taxon>Heleneionescovirinae</taxon>
        <taxon>Zhangjivirus</taxon>
        <taxon>Zhangjivirus fado</taxon>
    </lineage>
</organism>
<evidence type="ECO:0000313" key="1">
    <source>
        <dbReference type="EMBL" id="UNY48774.1"/>
    </source>
</evidence>
<reference evidence="1 2" key="1">
    <citation type="submission" date="2022-01" db="EMBL/GenBank/DDBJ databases">
        <authorList>
            <person name="Stokar-Avihail A."/>
        </authorList>
    </citation>
    <scope>NUCLEOTIDE SEQUENCE [LARGE SCALE GENOMIC DNA]</scope>
</reference>
<gene>
    <name evidence="1" type="ORF">fado_59</name>
</gene>
<sequence>MVVLNRTGWEHHDLEEEMQSANIAELLMIFKREDEAYSSKCLEFSSMLSGLTEDYKEKMADECQLQNEARQLVALRIAELLTNVGRR</sequence>
<name>A0AAE9K5W9_9CAUD</name>
<protein>
    <submittedName>
        <fullName evidence="1">Uncharacterized protein</fullName>
    </submittedName>
</protein>
<keyword evidence="2" id="KW-1185">Reference proteome</keyword>
<dbReference type="EMBL" id="OM236516">
    <property type="protein sequence ID" value="UNY48774.1"/>
    <property type="molecule type" value="Genomic_DNA"/>
</dbReference>
<proteinExistence type="predicted"/>
<dbReference type="Proteomes" id="UP000831021">
    <property type="component" value="Segment"/>
</dbReference>
<accession>A0AAE9K5W9</accession>